<dbReference type="AlphaFoldDB" id="G7J9C4"/>
<dbReference type="GO" id="GO:0046034">
    <property type="term" value="P:ATP metabolic process"/>
    <property type="evidence" value="ECO:0007669"/>
    <property type="project" value="InterPro"/>
</dbReference>
<evidence type="ECO:0000256" key="2">
    <source>
        <dbReference type="ARBA" id="ARBA00022448"/>
    </source>
</evidence>
<dbReference type="Gene3D" id="2.40.10.170">
    <property type="match status" value="1"/>
</dbReference>
<keyword evidence="2" id="KW-0813">Transport</keyword>
<reference evidence="4" key="3">
    <citation type="submission" date="2015-04" db="UniProtKB">
        <authorList>
            <consortium name="EnsemblPlants"/>
        </authorList>
    </citation>
    <scope>IDENTIFICATION</scope>
    <source>
        <strain evidence="4">cv. Jemalong A17</strain>
    </source>
</reference>
<dbReference type="InterPro" id="IPR036121">
    <property type="entry name" value="ATPase_F1/V1/A1_a/bsu_N_sf"/>
</dbReference>
<evidence type="ECO:0000313" key="5">
    <source>
        <dbReference type="Proteomes" id="UP000002051"/>
    </source>
</evidence>
<dbReference type="SUPFAM" id="SSF50615">
    <property type="entry name" value="N-terminal domain of alpha and beta subunits of F1 ATP synthase"/>
    <property type="match status" value="1"/>
</dbReference>
<reference evidence="3 5" key="2">
    <citation type="journal article" date="2014" name="BMC Genomics">
        <title>An improved genome release (version Mt4.0) for the model legume Medicago truncatula.</title>
        <authorList>
            <person name="Tang H."/>
            <person name="Krishnakumar V."/>
            <person name="Bidwell S."/>
            <person name="Rosen B."/>
            <person name="Chan A."/>
            <person name="Zhou S."/>
            <person name="Gentzbittel L."/>
            <person name="Childs K.L."/>
            <person name="Yandell M."/>
            <person name="Gundlach H."/>
            <person name="Mayer K.F."/>
            <person name="Schwartz D.C."/>
            <person name="Town C.D."/>
        </authorList>
    </citation>
    <scope>GENOME REANNOTATION</scope>
    <source>
        <strain evidence="4 5">cv. Jemalong A17</strain>
    </source>
</reference>
<evidence type="ECO:0000313" key="4">
    <source>
        <dbReference type="EnsemblPlants" id="AES70959"/>
    </source>
</evidence>
<dbReference type="EnsemblPlants" id="AES70959">
    <property type="protein sequence ID" value="AES70959"/>
    <property type="gene ID" value="MTR_3g065340"/>
</dbReference>
<dbReference type="GO" id="GO:1902600">
    <property type="term" value="P:proton transmembrane transport"/>
    <property type="evidence" value="ECO:0007669"/>
    <property type="project" value="InterPro"/>
</dbReference>
<sequence>MAASHRLITIIQHSLLRCSKPSIFAATMLSQSSSYNHFILNVYSTKSGSSYRKEIGHVCHVTNQIVDVSIAMGLPPVLTALEVLDRSTKLLELAEHLNKNFVRTVAMQVDIRNHWDEENDDKKILITWIKVLWLPIPYLTLTRQSQG</sequence>
<dbReference type="Proteomes" id="UP000002051">
    <property type="component" value="Chromosome 3"/>
</dbReference>
<comment type="similarity">
    <text evidence="1">Belongs to the ATPase alpha/beta chains family.</text>
</comment>
<proteinExistence type="inferred from homology"/>
<keyword evidence="5" id="KW-1185">Reference proteome</keyword>
<dbReference type="STRING" id="3880.G7J9C4"/>
<evidence type="ECO:0000256" key="1">
    <source>
        <dbReference type="ARBA" id="ARBA00008936"/>
    </source>
</evidence>
<dbReference type="EMBL" id="CM001219">
    <property type="protein sequence ID" value="AES70959.1"/>
    <property type="molecule type" value="Genomic_DNA"/>
</dbReference>
<organism evidence="3 5">
    <name type="scientific">Medicago truncatula</name>
    <name type="common">Barrel medic</name>
    <name type="synonym">Medicago tribuloides</name>
    <dbReference type="NCBI Taxonomy" id="3880"/>
    <lineage>
        <taxon>Eukaryota</taxon>
        <taxon>Viridiplantae</taxon>
        <taxon>Streptophyta</taxon>
        <taxon>Embryophyta</taxon>
        <taxon>Tracheophyta</taxon>
        <taxon>Spermatophyta</taxon>
        <taxon>Magnoliopsida</taxon>
        <taxon>eudicotyledons</taxon>
        <taxon>Gunneridae</taxon>
        <taxon>Pentapetalae</taxon>
        <taxon>rosids</taxon>
        <taxon>fabids</taxon>
        <taxon>Fabales</taxon>
        <taxon>Fabaceae</taxon>
        <taxon>Papilionoideae</taxon>
        <taxon>50 kb inversion clade</taxon>
        <taxon>NPAAA clade</taxon>
        <taxon>Hologalegina</taxon>
        <taxon>IRL clade</taxon>
        <taxon>Trifolieae</taxon>
        <taxon>Medicago</taxon>
    </lineage>
</organism>
<accession>G7J9C4</accession>
<gene>
    <name evidence="3" type="ordered locus">MTR_3g065340</name>
</gene>
<dbReference type="PaxDb" id="3880-AES70959"/>
<protein>
    <submittedName>
        <fullName evidence="3">ATP synthase subunit beta, putative</fullName>
    </submittedName>
</protein>
<reference evidence="3 5" key="1">
    <citation type="journal article" date="2011" name="Nature">
        <title>The Medicago genome provides insight into the evolution of rhizobial symbioses.</title>
        <authorList>
            <person name="Young N.D."/>
            <person name="Debelle F."/>
            <person name="Oldroyd G.E."/>
            <person name="Geurts R."/>
            <person name="Cannon S.B."/>
            <person name="Udvardi M.K."/>
            <person name="Benedito V.A."/>
            <person name="Mayer K.F."/>
            <person name="Gouzy J."/>
            <person name="Schoof H."/>
            <person name="Van de Peer Y."/>
            <person name="Proost S."/>
            <person name="Cook D.R."/>
            <person name="Meyers B.C."/>
            <person name="Spannagl M."/>
            <person name="Cheung F."/>
            <person name="De Mita S."/>
            <person name="Krishnakumar V."/>
            <person name="Gundlach H."/>
            <person name="Zhou S."/>
            <person name="Mudge J."/>
            <person name="Bharti A.K."/>
            <person name="Murray J.D."/>
            <person name="Naoumkina M.A."/>
            <person name="Rosen B."/>
            <person name="Silverstein K.A."/>
            <person name="Tang H."/>
            <person name="Rombauts S."/>
            <person name="Zhao P.X."/>
            <person name="Zhou P."/>
            <person name="Barbe V."/>
            <person name="Bardou P."/>
            <person name="Bechner M."/>
            <person name="Bellec A."/>
            <person name="Berger A."/>
            <person name="Berges H."/>
            <person name="Bidwell S."/>
            <person name="Bisseling T."/>
            <person name="Choisne N."/>
            <person name="Couloux A."/>
            <person name="Denny R."/>
            <person name="Deshpande S."/>
            <person name="Dai X."/>
            <person name="Doyle J.J."/>
            <person name="Dudez A.M."/>
            <person name="Farmer A.D."/>
            <person name="Fouteau S."/>
            <person name="Franken C."/>
            <person name="Gibelin C."/>
            <person name="Gish J."/>
            <person name="Goldstein S."/>
            <person name="Gonzalez A.J."/>
            <person name="Green P.J."/>
            <person name="Hallab A."/>
            <person name="Hartog M."/>
            <person name="Hua A."/>
            <person name="Humphray S.J."/>
            <person name="Jeong D.H."/>
            <person name="Jing Y."/>
            <person name="Jocker A."/>
            <person name="Kenton S.M."/>
            <person name="Kim D.J."/>
            <person name="Klee K."/>
            <person name="Lai H."/>
            <person name="Lang C."/>
            <person name="Lin S."/>
            <person name="Macmil S.L."/>
            <person name="Magdelenat G."/>
            <person name="Matthews L."/>
            <person name="McCorrison J."/>
            <person name="Monaghan E.L."/>
            <person name="Mun J.H."/>
            <person name="Najar F.Z."/>
            <person name="Nicholson C."/>
            <person name="Noirot C."/>
            <person name="O'Bleness M."/>
            <person name="Paule C.R."/>
            <person name="Poulain J."/>
            <person name="Prion F."/>
            <person name="Qin B."/>
            <person name="Qu C."/>
            <person name="Retzel E.F."/>
            <person name="Riddle C."/>
            <person name="Sallet E."/>
            <person name="Samain S."/>
            <person name="Samson N."/>
            <person name="Sanders I."/>
            <person name="Saurat O."/>
            <person name="Scarpelli C."/>
            <person name="Schiex T."/>
            <person name="Segurens B."/>
            <person name="Severin A.J."/>
            <person name="Sherrier D.J."/>
            <person name="Shi R."/>
            <person name="Sims S."/>
            <person name="Singer S.R."/>
            <person name="Sinharoy S."/>
            <person name="Sterck L."/>
            <person name="Viollet A."/>
            <person name="Wang B.B."/>
            <person name="Wang K."/>
            <person name="Wang M."/>
            <person name="Wang X."/>
            <person name="Warfsmann J."/>
            <person name="Weissenbach J."/>
            <person name="White D.D."/>
            <person name="White J.D."/>
            <person name="Wiley G.B."/>
            <person name="Wincker P."/>
            <person name="Xing Y."/>
            <person name="Yang L."/>
            <person name="Yao Z."/>
            <person name="Ying F."/>
            <person name="Zhai J."/>
            <person name="Zhou L."/>
            <person name="Zuber A."/>
            <person name="Denarie J."/>
            <person name="Dixon R.A."/>
            <person name="May G.D."/>
            <person name="Schwartz D.C."/>
            <person name="Rogers J."/>
            <person name="Quetier F."/>
            <person name="Town C.D."/>
            <person name="Roe B.A."/>
        </authorList>
    </citation>
    <scope>NUCLEOTIDE SEQUENCE [LARGE SCALE GENOMIC DNA]</scope>
    <source>
        <strain evidence="3">A17</strain>
        <strain evidence="4 5">cv. Jemalong A17</strain>
    </source>
</reference>
<dbReference type="HOGENOM" id="CLU_1770808_0_0_1"/>
<evidence type="ECO:0000313" key="3">
    <source>
        <dbReference type="EMBL" id="AES70959.1"/>
    </source>
</evidence>
<name>G7J9C4_MEDTR</name>